<dbReference type="SUPFAM" id="SSF140931">
    <property type="entry name" value="Fic-like"/>
    <property type="match status" value="1"/>
</dbReference>
<dbReference type="Pfam" id="PF02661">
    <property type="entry name" value="Fic"/>
    <property type="match status" value="1"/>
</dbReference>
<dbReference type="HOGENOM" id="CLU_047250_0_0_10"/>
<feature type="site" description="Important for autoinhibition of adenylyltransferase activity" evidence="3">
    <location>
        <position position="62"/>
    </location>
</feature>
<reference evidence="5 6" key="1">
    <citation type="submission" date="2013-04" db="EMBL/GenBank/DDBJ databases">
        <title>The Genome Sequence of Parabacteroides goldsteinii DSM 19448.</title>
        <authorList>
            <consortium name="The Broad Institute Genomics Platform"/>
            <person name="Earl A."/>
            <person name="Ward D."/>
            <person name="Feldgarden M."/>
            <person name="Gevers D."/>
            <person name="Martens E."/>
            <person name="Sakamoto M."/>
            <person name="Benno Y."/>
            <person name="Song Y."/>
            <person name="Liu C."/>
            <person name="Lee J."/>
            <person name="Bolanos M."/>
            <person name="Vaisanen M.L."/>
            <person name="Finegold S.M."/>
            <person name="Walker B."/>
            <person name="Young S."/>
            <person name="Zeng Q."/>
            <person name="Gargeya S."/>
            <person name="Fitzgerald M."/>
            <person name="Haas B."/>
            <person name="Abouelleil A."/>
            <person name="Allen A.W."/>
            <person name="Alvarado L."/>
            <person name="Arachchi H.M."/>
            <person name="Berlin A.M."/>
            <person name="Chapman S.B."/>
            <person name="Gainer-Dewar J."/>
            <person name="Goldberg J."/>
            <person name="Griggs A."/>
            <person name="Gujja S."/>
            <person name="Hansen M."/>
            <person name="Howarth C."/>
            <person name="Imamovic A."/>
            <person name="Ireland A."/>
            <person name="Larimer J."/>
            <person name="McCowan C."/>
            <person name="Murphy C."/>
            <person name="Pearson M."/>
            <person name="Poon T.W."/>
            <person name="Priest M."/>
            <person name="Roberts A."/>
            <person name="Saif S."/>
            <person name="Shea T."/>
            <person name="Sisk P."/>
            <person name="Sykes S."/>
            <person name="Wortman J."/>
            <person name="Nusbaum C."/>
            <person name="Birren B."/>
        </authorList>
    </citation>
    <scope>NUCLEOTIDE SEQUENCE [LARGE SCALE GENOMIC DNA]</scope>
    <source>
        <strain evidence="5 6">DSM 19448</strain>
    </source>
</reference>
<dbReference type="InterPro" id="IPR036597">
    <property type="entry name" value="Fido-like_dom_sf"/>
</dbReference>
<dbReference type="Proteomes" id="UP000033047">
    <property type="component" value="Unassembled WGS sequence"/>
</dbReference>
<sequence>MILSNDTITMKPLYKITPYILAKVASISEKLGEIKAARLHRPPTELRKRNRIRTIHSSLVIEGNTLTFDQVTALLEKKRVIAPLKDITEVKNAIRVYENIGLFDPFSIESLCEAHRILMDGLVENAGRLRNKSVGIMKGKQLAHVAPSGTLVKSLLNDLFGYLENDDEILLVKSCVFHYEFEFIHPFLDGNGRMGRLWQSVILMKYNPVFEYLPVESLIKENQEEYYRILAVADRQGESTIFVEFMLRIVEESLEELLQSQNVTLTGRDRIALFKDYIADASFTRKDYLRYFKELSTATASRDLKEAVDSNQLRKEGEKSLTHYTYII</sequence>
<feature type="binding site" evidence="2">
    <location>
        <begin position="226"/>
        <end position="227"/>
    </location>
    <ligand>
        <name>ATP</name>
        <dbReference type="ChEBI" id="CHEBI:30616"/>
    </ligand>
</feature>
<dbReference type="PANTHER" id="PTHR13504">
    <property type="entry name" value="FIDO DOMAIN-CONTAINING PROTEIN DDB_G0283145"/>
    <property type="match status" value="1"/>
</dbReference>
<dbReference type="InterPro" id="IPR040198">
    <property type="entry name" value="Fido_containing"/>
</dbReference>
<dbReference type="EMBL" id="AQHV01000011">
    <property type="protein sequence ID" value="KKB56206.1"/>
    <property type="molecule type" value="Genomic_DNA"/>
</dbReference>
<name>A0A0F5JED8_9BACT</name>
<proteinExistence type="predicted"/>
<protein>
    <recommendedName>
        <fullName evidence="4">Fido domain-containing protein</fullName>
    </recommendedName>
</protein>
<dbReference type="Gene3D" id="1.10.3290.10">
    <property type="entry name" value="Fido-like domain"/>
    <property type="match status" value="1"/>
</dbReference>
<evidence type="ECO:0000313" key="6">
    <source>
        <dbReference type="Proteomes" id="UP000033047"/>
    </source>
</evidence>
<keyword evidence="2" id="KW-0547">Nucleotide-binding</keyword>
<evidence type="ECO:0000256" key="2">
    <source>
        <dbReference type="PIRSR" id="PIRSR640198-2"/>
    </source>
</evidence>
<gene>
    <name evidence="5" type="ORF">HMPREF1535_02180</name>
</gene>
<evidence type="ECO:0000256" key="1">
    <source>
        <dbReference type="PIRSR" id="PIRSR640198-1"/>
    </source>
</evidence>
<evidence type="ECO:0000313" key="5">
    <source>
        <dbReference type="EMBL" id="KKB56206.1"/>
    </source>
</evidence>
<dbReference type="AlphaFoldDB" id="A0A0F5JED8"/>
<comment type="caution">
    <text evidence="5">The sequence shown here is derived from an EMBL/GenBank/DDBJ whole genome shotgun (WGS) entry which is preliminary data.</text>
</comment>
<organism evidence="5 6">
    <name type="scientific">Parabacteroides goldsteinii DSM 19448 = WAL 12034</name>
    <dbReference type="NCBI Taxonomy" id="927665"/>
    <lineage>
        <taxon>Bacteria</taxon>
        <taxon>Pseudomonadati</taxon>
        <taxon>Bacteroidota</taxon>
        <taxon>Bacteroidia</taxon>
        <taxon>Bacteroidales</taxon>
        <taxon>Tannerellaceae</taxon>
        <taxon>Parabacteroides</taxon>
    </lineage>
</organism>
<dbReference type="GO" id="GO:0005524">
    <property type="term" value="F:ATP binding"/>
    <property type="evidence" value="ECO:0007669"/>
    <property type="project" value="UniProtKB-KW"/>
</dbReference>
<feature type="binding site" evidence="2">
    <location>
        <begin position="189"/>
        <end position="196"/>
    </location>
    <ligand>
        <name>ATP</name>
        <dbReference type="ChEBI" id="CHEBI:30616"/>
    </ligand>
</feature>
<keyword evidence="2" id="KW-0067">ATP-binding</keyword>
<evidence type="ECO:0000256" key="3">
    <source>
        <dbReference type="PIRSR" id="PIRSR640198-3"/>
    </source>
</evidence>
<accession>A0A0F5JED8</accession>
<dbReference type="STRING" id="927665.HMPREF1535_02180"/>
<dbReference type="PROSITE" id="PS51459">
    <property type="entry name" value="FIDO"/>
    <property type="match status" value="1"/>
</dbReference>
<dbReference type="PANTHER" id="PTHR13504:SF38">
    <property type="entry name" value="FIDO DOMAIN-CONTAINING PROTEIN"/>
    <property type="match status" value="1"/>
</dbReference>
<feature type="domain" description="Fido" evidence="4">
    <location>
        <begin position="106"/>
        <end position="248"/>
    </location>
</feature>
<evidence type="ECO:0000259" key="4">
    <source>
        <dbReference type="PROSITE" id="PS51459"/>
    </source>
</evidence>
<feature type="active site" evidence="1">
    <location>
        <position position="185"/>
    </location>
</feature>
<dbReference type="PATRIC" id="fig|927665.4.peg.2239"/>
<dbReference type="InterPro" id="IPR003812">
    <property type="entry name" value="Fido"/>
</dbReference>